<gene>
    <name evidence="2" type="ORF">GCM10025867_50220</name>
</gene>
<evidence type="ECO:0000313" key="2">
    <source>
        <dbReference type="EMBL" id="BDZ52781.1"/>
    </source>
</evidence>
<sequence length="320" mass="34762">MTITDTATTTIRFITFEPSCGEHGGVGGFEWETADHARIDALYESMTTDPDLTDDTVALYEITVAAALTPAAIDDLIQIDYIDEWPSSAPIKVRPGEHAQKWVLASDGAEHDFTDPRRANDAYEALVDSATPQAAELIHVVYDRFEDDMVTRLIRTSAQPSVTFTVPADVAGAISESLEYVRQETPDDTEAEDPWGQSAADARSRRAASREGMRAMISEAQMLVSEATATAQVGTPTWIPSTPVTRIATLAELEAAPLFSIFAIADEAGTLSVHKDPTGHYFISGTFGPQTAEDVLTEADGGLYLVFTPPSQTVDWFNRR</sequence>
<keyword evidence="2" id="KW-0614">Plasmid</keyword>
<name>A0ABN6Y6H9_9MICO</name>
<feature type="region of interest" description="Disordered" evidence="1">
    <location>
        <begin position="182"/>
        <end position="209"/>
    </location>
</feature>
<proteinExistence type="predicted"/>
<accession>A0ABN6Y6H9</accession>
<geneLocation type="plasmid" evidence="2 3">
    <name>pNBRC108728a</name>
</geneLocation>
<dbReference type="EMBL" id="AP027733">
    <property type="protein sequence ID" value="BDZ52781.1"/>
    <property type="molecule type" value="Genomic_DNA"/>
</dbReference>
<dbReference type="RefSeq" id="WP_286347065.1">
    <property type="nucleotide sequence ID" value="NZ_AP027733.1"/>
</dbReference>
<reference evidence="3" key="1">
    <citation type="journal article" date="2019" name="Int. J. Syst. Evol. Microbiol.">
        <title>The Global Catalogue of Microorganisms (GCM) 10K type strain sequencing project: providing services to taxonomists for standard genome sequencing and annotation.</title>
        <authorList>
            <consortium name="The Broad Institute Genomics Platform"/>
            <consortium name="The Broad Institute Genome Sequencing Center for Infectious Disease"/>
            <person name="Wu L."/>
            <person name="Ma J."/>
        </authorList>
    </citation>
    <scope>NUCLEOTIDE SEQUENCE [LARGE SCALE GENOMIC DNA]</scope>
    <source>
        <strain evidence="3">NBRC 108728</strain>
    </source>
</reference>
<dbReference type="Proteomes" id="UP001321486">
    <property type="component" value="Plasmid pNBRC108728a"/>
</dbReference>
<evidence type="ECO:0000313" key="3">
    <source>
        <dbReference type="Proteomes" id="UP001321486"/>
    </source>
</evidence>
<keyword evidence="3" id="KW-1185">Reference proteome</keyword>
<evidence type="ECO:0000256" key="1">
    <source>
        <dbReference type="SAM" id="MobiDB-lite"/>
    </source>
</evidence>
<organism evidence="2 3">
    <name type="scientific">Frondihabitans sucicola</name>
    <dbReference type="NCBI Taxonomy" id="1268041"/>
    <lineage>
        <taxon>Bacteria</taxon>
        <taxon>Bacillati</taxon>
        <taxon>Actinomycetota</taxon>
        <taxon>Actinomycetes</taxon>
        <taxon>Micrococcales</taxon>
        <taxon>Microbacteriaceae</taxon>
        <taxon>Frondihabitans</taxon>
    </lineage>
</organism>
<protein>
    <submittedName>
        <fullName evidence="2">Uncharacterized protein</fullName>
    </submittedName>
</protein>